<evidence type="ECO:0000256" key="1">
    <source>
        <dbReference type="SAM" id="MobiDB-lite"/>
    </source>
</evidence>
<feature type="region of interest" description="Disordered" evidence="1">
    <location>
        <begin position="252"/>
        <end position="294"/>
    </location>
</feature>
<dbReference type="EMBL" id="JAQQWI010000016">
    <property type="protein sequence ID" value="KAK8009382.1"/>
    <property type="molecule type" value="Genomic_DNA"/>
</dbReference>
<feature type="region of interest" description="Disordered" evidence="1">
    <location>
        <begin position="1"/>
        <end position="26"/>
    </location>
</feature>
<keyword evidence="3" id="KW-1185">Reference proteome</keyword>
<gene>
    <name evidence="2" type="ORF">PG991_011933</name>
</gene>
<protein>
    <submittedName>
        <fullName evidence="2">Uncharacterized protein</fullName>
    </submittedName>
</protein>
<name>A0ABR1RFI9_9PEZI</name>
<reference evidence="2 3" key="1">
    <citation type="submission" date="2023-01" db="EMBL/GenBank/DDBJ databases">
        <title>Analysis of 21 Apiospora genomes using comparative genomics revels a genus with tremendous synthesis potential of carbohydrate active enzymes and secondary metabolites.</title>
        <authorList>
            <person name="Sorensen T."/>
        </authorList>
    </citation>
    <scope>NUCLEOTIDE SEQUENCE [LARGE SCALE GENOMIC DNA]</scope>
    <source>
        <strain evidence="2 3">CBS 20057</strain>
    </source>
</reference>
<evidence type="ECO:0000313" key="3">
    <source>
        <dbReference type="Proteomes" id="UP001396898"/>
    </source>
</evidence>
<proteinExistence type="predicted"/>
<accession>A0ABR1RFI9</accession>
<organism evidence="2 3">
    <name type="scientific">Apiospora marii</name>
    <dbReference type="NCBI Taxonomy" id="335849"/>
    <lineage>
        <taxon>Eukaryota</taxon>
        <taxon>Fungi</taxon>
        <taxon>Dikarya</taxon>
        <taxon>Ascomycota</taxon>
        <taxon>Pezizomycotina</taxon>
        <taxon>Sordariomycetes</taxon>
        <taxon>Xylariomycetidae</taxon>
        <taxon>Amphisphaeriales</taxon>
        <taxon>Apiosporaceae</taxon>
        <taxon>Apiospora</taxon>
    </lineage>
</organism>
<feature type="compositionally biased region" description="Polar residues" evidence="1">
    <location>
        <begin position="1"/>
        <end position="10"/>
    </location>
</feature>
<feature type="compositionally biased region" description="Acidic residues" evidence="1">
    <location>
        <begin position="266"/>
        <end position="294"/>
    </location>
</feature>
<comment type="caution">
    <text evidence="2">The sequence shown here is derived from an EMBL/GenBank/DDBJ whole genome shotgun (WGS) entry which is preliminary data.</text>
</comment>
<sequence length="294" mass="34042">MSSPQPQSLPTRPRAPSPDQGGDAEEGYSHDVAVAAIASLLTYASELYYGEELSCPPPEGWEAINRENLGKLQENGEYMNGCTDRVLELMRHIPYFKWNSPYLLADSYVVNHLSRFTGSSARSPKTDREKARARENIEEASEDYDQLVPPHMLVFTSGRPFRCYSILIDTERGAVRFWDREGSGYPTEHEGDLDVPLELWREVDDTTAESWKLSRCYRIQTFFDLWKREFKVESAPVMIMGQEQANVIKDWNTQLEEIEEQRKEDEQYEDDEDEEDEEDEEEEKDQDEGEEKTG</sequence>
<dbReference type="Proteomes" id="UP001396898">
    <property type="component" value="Unassembled WGS sequence"/>
</dbReference>
<evidence type="ECO:0000313" key="2">
    <source>
        <dbReference type="EMBL" id="KAK8009382.1"/>
    </source>
</evidence>